<dbReference type="Pfam" id="PF01699">
    <property type="entry name" value="Na_Ca_ex"/>
    <property type="match status" value="1"/>
</dbReference>
<dbReference type="Proteomes" id="UP000887569">
    <property type="component" value="Unplaced"/>
</dbReference>
<dbReference type="InterPro" id="IPR044880">
    <property type="entry name" value="NCX_ion-bd_dom_sf"/>
</dbReference>
<comment type="subcellular location">
    <subcellularLocation>
        <location evidence="1">Membrane</location>
        <topology evidence="1">Multi-pass membrane protein</topology>
    </subcellularLocation>
</comment>
<dbReference type="PANTHER" id="PTHR10846">
    <property type="entry name" value="SODIUM/POTASSIUM/CALCIUM EXCHANGER"/>
    <property type="match status" value="1"/>
</dbReference>
<dbReference type="InterPro" id="IPR004837">
    <property type="entry name" value="NaCa_Exmemb"/>
</dbReference>
<dbReference type="FunFam" id="1.20.1420.30:FF:000004">
    <property type="entry name" value="Sodium/potassium/calcium exchanger 2 isoform 1"/>
    <property type="match status" value="1"/>
</dbReference>
<evidence type="ECO:0000256" key="1">
    <source>
        <dbReference type="ARBA" id="ARBA00004141"/>
    </source>
</evidence>
<keyword evidence="5 8" id="KW-0812">Transmembrane</keyword>
<dbReference type="Gene3D" id="1.20.1420.30">
    <property type="entry name" value="NCX, central ion-binding region"/>
    <property type="match status" value="1"/>
</dbReference>
<sequence length="311" mass="34590">SLGVITETLSISEDVAGATFMAAGGSAPEFFTSVFGVFITQNNVGIGTIVGSATFNILCVLAFCTLFSKEVLQLTWWPLFRDMFFYIFALLLLMMFFVDDAIEVHEALSMFIIYVIYAIIMKYNERLEAAVKIHFLGQAKISASECSTEAVTMPSFSKRISNESVSSIRADRRKSIPVLQSGALFRSSIATLAREGTISEEDNKTTIQKQRSLPPVEEVHVRPTVTANSSNDSMKRTGAADFCNCSPERSMNSPKIAGLICPSMDLWQLFWLCSQACRQNCNGMSFQISLFEKKYEVPKVAFKPLLYDQQV</sequence>
<keyword evidence="4" id="KW-0406">Ion transport</keyword>
<dbReference type="GO" id="GO:0006874">
    <property type="term" value="P:intracellular calcium ion homeostasis"/>
    <property type="evidence" value="ECO:0007669"/>
    <property type="project" value="TreeGrafter"/>
</dbReference>
<dbReference type="WBParaSite" id="PgR026_g110_t01">
    <property type="protein sequence ID" value="PgR026_g110_t01"/>
    <property type="gene ID" value="PgR026_g110"/>
</dbReference>
<evidence type="ECO:0000256" key="8">
    <source>
        <dbReference type="SAM" id="Phobius"/>
    </source>
</evidence>
<evidence type="ECO:0000256" key="3">
    <source>
        <dbReference type="ARBA" id="ARBA00022449"/>
    </source>
</evidence>
<keyword evidence="10" id="KW-1185">Reference proteome</keyword>
<name>A0A915B4N0_PARUN</name>
<protein>
    <submittedName>
        <fullName evidence="11">Sodium/calcium exchanger membrane region domain-containing protein</fullName>
    </submittedName>
</protein>
<comment type="similarity">
    <text evidence="2">Belongs to the Ca(2+):cation antiporter (CaCA) (TC 2.A.19) family. SLC24A subfamily.</text>
</comment>
<proteinExistence type="inferred from homology"/>
<evidence type="ECO:0000256" key="5">
    <source>
        <dbReference type="ARBA" id="ARBA00022692"/>
    </source>
</evidence>
<dbReference type="GO" id="GO:0005262">
    <property type="term" value="F:calcium channel activity"/>
    <property type="evidence" value="ECO:0007669"/>
    <property type="project" value="TreeGrafter"/>
</dbReference>
<reference evidence="11" key="1">
    <citation type="submission" date="2022-11" db="UniProtKB">
        <authorList>
            <consortium name="WormBaseParasite"/>
        </authorList>
    </citation>
    <scope>IDENTIFICATION</scope>
</reference>
<evidence type="ECO:0000256" key="7">
    <source>
        <dbReference type="ARBA" id="ARBA00023136"/>
    </source>
</evidence>
<evidence type="ECO:0000256" key="2">
    <source>
        <dbReference type="ARBA" id="ARBA00005364"/>
    </source>
</evidence>
<accession>A0A915B4N0</accession>
<evidence type="ECO:0000313" key="11">
    <source>
        <dbReference type="WBParaSite" id="PgR026_g110_t01"/>
    </source>
</evidence>
<evidence type="ECO:0000256" key="6">
    <source>
        <dbReference type="ARBA" id="ARBA00022989"/>
    </source>
</evidence>
<dbReference type="GO" id="GO:0008273">
    <property type="term" value="F:calcium, potassium:sodium antiporter activity"/>
    <property type="evidence" value="ECO:0007669"/>
    <property type="project" value="TreeGrafter"/>
</dbReference>
<feature type="transmembrane region" description="Helical" evidence="8">
    <location>
        <begin position="104"/>
        <end position="123"/>
    </location>
</feature>
<dbReference type="AlphaFoldDB" id="A0A915B4N0"/>
<dbReference type="InterPro" id="IPR004481">
    <property type="entry name" value="K/Na/Ca-exchanger"/>
</dbReference>
<keyword evidence="6 8" id="KW-1133">Transmembrane helix</keyword>
<dbReference type="GO" id="GO:0005886">
    <property type="term" value="C:plasma membrane"/>
    <property type="evidence" value="ECO:0007669"/>
    <property type="project" value="TreeGrafter"/>
</dbReference>
<keyword evidence="7 8" id="KW-0472">Membrane</keyword>
<keyword evidence="4" id="KW-0813">Transport</keyword>
<dbReference type="PANTHER" id="PTHR10846:SF72">
    <property type="entry name" value="SODIUM_POTASSIUM_CALCIUM EXCHANGER NCKX30C"/>
    <property type="match status" value="1"/>
</dbReference>
<evidence type="ECO:0000313" key="10">
    <source>
        <dbReference type="Proteomes" id="UP000887569"/>
    </source>
</evidence>
<feature type="transmembrane region" description="Helical" evidence="8">
    <location>
        <begin position="79"/>
        <end position="98"/>
    </location>
</feature>
<evidence type="ECO:0000259" key="9">
    <source>
        <dbReference type="Pfam" id="PF01699"/>
    </source>
</evidence>
<feature type="domain" description="Sodium/calcium exchanger membrane region" evidence="9">
    <location>
        <begin position="4"/>
        <end position="121"/>
    </location>
</feature>
<evidence type="ECO:0000256" key="4">
    <source>
        <dbReference type="ARBA" id="ARBA00022568"/>
    </source>
</evidence>
<keyword evidence="3" id="KW-0050">Antiport</keyword>
<keyword evidence="4" id="KW-0106">Calcium</keyword>
<keyword evidence="4" id="KW-0109">Calcium transport</keyword>
<organism evidence="10 11">
    <name type="scientific">Parascaris univalens</name>
    <name type="common">Nematode worm</name>
    <dbReference type="NCBI Taxonomy" id="6257"/>
    <lineage>
        <taxon>Eukaryota</taxon>
        <taxon>Metazoa</taxon>
        <taxon>Ecdysozoa</taxon>
        <taxon>Nematoda</taxon>
        <taxon>Chromadorea</taxon>
        <taxon>Rhabditida</taxon>
        <taxon>Spirurina</taxon>
        <taxon>Ascaridomorpha</taxon>
        <taxon>Ascaridoidea</taxon>
        <taxon>Ascarididae</taxon>
        <taxon>Parascaris</taxon>
    </lineage>
</organism>
<feature type="transmembrane region" description="Helical" evidence="8">
    <location>
        <begin position="44"/>
        <end position="67"/>
    </location>
</feature>